<dbReference type="Proteomes" id="UP000003081">
    <property type="component" value="Unassembled WGS sequence"/>
</dbReference>
<organism evidence="1 2">
    <name type="scientific">Clostridium butyricum E4 str. BoNT E BL5262</name>
    <dbReference type="NCBI Taxonomy" id="632245"/>
    <lineage>
        <taxon>Bacteria</taxon>
        <taxon>Bacillati</taxon>
        <taxon>Bacillota</taxon>
        <taxon>Clostridia</taxon>
        <taxon>Eubacteriales</taxon>
        <taxon>Clostridiaceae</taxon>
        <taxon>Clostridium</taxon>
    </lineage>
</organism>
<dbReference type="RefSeq" id="WP_003408590.1">
    <property type="nucleotide sequence ID" value="NZ_ACOM01000005.1"/>
</dbReference>
<keyword evidence="2" id="KW-1185">Reference proteome</keyword>
<accession>C4IHB4</accession>
<dbReference type="HOGENOM" id="CLU_1903010_0_0_9"/>
<evidence type="ECO:0000313" key="1">
    <source>
        <dbReference type="EMBL" id="EEP53230.1"/>
    </source>
</evidence>
<sequence length="133" mass="14868">MKNIILSQNINYKKLNDANVICDSKNIVDKVRLNLNNGDTVIINSISDFNTVEDLKKIIIKVTEKYQATLICINEPDFNIIGGMVDETIIQIIENMSTKEKSMSRNAINSADAYLISYILLESISVVAQSLAK</sequence>
<proteinExistence type="predicted"/>
<evidence type="ECO:0000313" key="2">
    <source>
        <dbReference type="Proteomes" id="UP000003081"/>
    </source>
</evidence>
<gene>
    <name evidence="1" type="ORF">CLP_3074</name>
</gene>
<reference evidence="1 2" key="1">
    <citation type="submission" date="2009-08" db="EMBL/GenBank/DDBJ databases">
        <authorList>
            <person name="Shrivastava S."/>
            <person name="Brinkac L.B."/>
            <person name="Brown J.L."/>
            <person name="Bruce D.B."/>
            <person name="Detter C."/>
            <person name="Green L.D."/>
            <person name="Munk C.A."/>
            <person name="Rogers Y.C."/>
            <person name="Tapia R."/>
            <person name="Sims D.R."/>
            <person name="Smith L.A."/>
            <person name="Smith T.J."/>
            <person name="Sutton G."/>
            <person name="Brettin T."/>
        </authorList>
    </citation>
    <scope>NUCLEOTIDE SEQUENCE [LARGE SCALE GENOMIC DNA]</scope>
    <source>
        <strain evidence="2">E4 str. BoNT E BL5262</strain>
    </source>
</reference>
<dbReference type="AlphaFoldDB" id="C4IHB4"/>
<name>C4IHB4_CLOBU</name>
<comment type="caution">
    <text evidence="1">The sequence shown here is derived from an EMBL/GenBank/DDBJ whole genome shotgun (WGS) entry which is preliminary data.</text>
</comment>
<protein>
    <submittedName>
        <fullName evidence="1">Uncharacterized protein</fullName>
    </submittedName>
</protein>
<dbReference type="EMBL" id="ACOM01000005">
    <property type="protein sequence ID" value="EEP53230.1"/>
    <property type="molecule type" value="Genomic_DNA"/>
</dbReference>